<sequence length="395" mass="40616">MNKNIKLAVAGAVLALSATAANAGIIIPAGEWTIDIGGNVNSFFSQSRARGNANVYGGIAGGGNSASVNSQGTGLLPNFLSVSGSTRQNDLDVTWLISIQPGGDVGSAGQYGTQNNRQAYLTFGDKSWGSVKLGKDLGVFASDAILNDMTLLGVGAGAGLGNATYGRIGTGFQYADWKSQVAYTTPNMNGFQATIALTQGWNATATTNAGSLSTSQRGGSNPAYEGKASYSFAANDVTGKVWVSGIGQKIGGGTVATDDPVAYAADIGANVNFAGLGLTGYYYSGQGIGSTFQFLDGYSSAGKARDSDGGYVQATYVLPTKTKAGLSWGQSNLDRASGESNTTLVKTNEMWTAGLYHPLTKHLNLVGEYSHIKSENQAGAENKTNSVSLGGIIFF</sequence>
<accession>A0AAX1F1F8</accession>
<dbReference type="SUPFAM" id="SSF56935">
    <property type="entry name" value="Porins"/>
    <property type="match status" value="1"/>
</dbReference>
<feature type="signal peptide" evidence="1">
    <location>
        <begin position="1"/>
        <end position="23"/>
    </location>
</feature>
<dbReference type="GeneID" id="66285441"/>
<dbReference type="EMBL" id="CP040953">
    <property type="protein sequence ID" value="QDC41586.1"/>
    <property type="molecule type" value="Genomic_DNA"/>
</dbReference>
<proteinExistence type="predicted"/>
<keyword evidence="1" id="KW-0732">Signal</keyword>
<dbReference type="Proteomes" id="UP000314901">
    <property type="component" value="Chromosome"/>
</dbReference>
<dbReference type="AlphaFoldDB" id="A0AAX1F1F8"/>
<evidence type="ECO:0000256" key="1">
    <source>
        <dbReference type="SAM" id="SignalP"/>
    </source>
</evidence>
<dbReference type="RefSeq" id="WP_139868528.1">
    <property type="nucleotide sequence ID" value="NZ_CP040949.1"/>
</dbReference>
<dbReference type="KEGG" id="muv:FIT94_05995"/>
<dbReference type="InterPro" id="IPR023614">
    <property type="entry name" value="Porin_dom_sf"/>
</dbReference>
<protein>
    <submittedName>
        <fullName evidence="2">Porin</fullName>
    </submittedName>
</protein>
<reference evidence="2 3" key="1">
    <citation type="journal article" date="2019" name="ISME J.">
        <title>Evolution in action: habitat transition from sediment to the pelagial leads to genome streamlining in Methylophilaceae.</title>
        <authorList>
            <person name="Salcher M."/>
            <person name="Schaefle D."/>
            <person name="Kaspar M."/>
            <person name="Neuenschwander S.M."/>
            <person name="Ghai R."/>
        </authorList>
    </citation>
    <scope>NUCLEOTIDE SEQUENCE [LARGE SCALE GENOMIC DNA]</scope>
    <source>
        <strain evidence="2 3">MMS-RVI-51</strain>
    </source>
</reference>
<feature type="chain" id="PRO_5043578487" evidence="1">
    <location>
        <begin position="24"/>
        <end position="395"/>
    </location>
</feature>
<organism evidence="2 3">
    <name type="scientific">Candidatus Methylopumilus universalis</name>
    <dbReference type="NCBI Taxonomy" id="2588536"/>
    <lineage>
        <taxon>Bacteria</taxon>
        <taxon>Pseudomonadati</taxon>
        <taxon>Pseudomonadota</taxon>
        <taxon>Betaproteobacteria</taxon>
        <taxon>Nitrosomonadales</taxon>
        <taxon>Methylophilaceae</taxon>
        <taxon>Candidatus Methylopumilus</taxon>
    </lineage>
</organism>
<evidence type="ECO:0000313" key="3">
    <source>
        <dbReference type="Proteomes" id="UP000314901"/>
    </source>
</evidence>
<name>A0AAX1F1F8_9PROT</name>
<dbReference type="Gene3D" id="2.40.160.10">
    <property type="entry name" value="Porin"/>
    <property type="match status" value="1"/>
</dbReference>
<gene>
    <name evidence="2" type="ORF">FIT94_05995</name>
</gene>
<evidence type="ECO:0000313" key="2">
    <source>
        <dbReference type="EMBL" id="QDC41586.1"/>
    </source>
</evidence>